<feature type="region of interest" description="Disordered" evidence="1">
    <location>
        <begin position="122"/>
        <end position="154"/>
    </location>
</feature>
<protein>
    <recommendedName>
        <fullName evidence="4">C2H2-type domain-containing protein</fullName>
    </recommendedName>
</protein>
<gene>
    <name evidence="2" type="ORF">FALBO_6774</name>
</gene>
<dbReference type="PANTHER" id="PTHR38166">
    <property type="entry name" value="C2H2-TYPE DOMAIN-CONTAINING PROTEIN-RELATED"/>
    <property type="match status" value="1"/>
</dbReference>
<dbReference type="Proteomes" id="UP000554235">
    <property type="component" value="Unassembled WGS sequence"/>
</dbReference>
<accession>A0A8H4LDL0</accession>
<reference evidence="2 3" key="1">
    <citation type="submission" date="2020-01" db="EMBL/GenBank/DDBJ databases">
        <title>Identification and distribution of gene clusters putatively required for synthesis of sphingolipid metabolism inhibitors in phylogenetically diverse species of the filamentous fungus Fusarium.</title>
        <authorList>
            <person name="Kim H.-S."/>
            <person name="Busman M."/>
            <person name="Brown D.W."/>
            <person name="Divon H."/>
            <person name="Uhlig S."/>
            <person name="Proctor R.H."/>
        </authorList>
    </citation>
    <scope>NUCLEOTIDE SEQUENCE [LARGE SCALE GENOMIC DNA]</scope>
    <source>
        <strain evidence="2 3">NRRL 20459</strain>
    </source>
</reference>
<evidence type="ECO:0000256" key="1">
    <source>
        <dbReference type="SAM" id="MobiDB-lite"/>
    </source>
</evidence>
<dbReference type="PANTHER" id="PTHR38166:SF1">
    <property type="entry name" value="C2H2-TYPE DOMAIN-CONTAINING PROTEIN"/>
    <property type="match status" value="1"/>
</dbReference>
<sequence length="334" mass="37908">MDHGQSSNEAAAETANVSSWLGSNGSTTLAGNKRSRTDSLTNPAINGSPSNNSEATYANRSAPEDELVESSSNENDSDSDDRASASQEYSLPQDHVFQAQRPDLEQFSKEKFETWRSRARYIAPPDDRLPPHKRLKTSKCRESSTTLEEEQDDSDGEFDVIYHADSPKGFFHLACPFYVNDPEKYQQCLLLHDLQSIEEVIGHIKRSHAKPPYCPRCSATFDTAIARDDHMLEGKCELQDMIPIDGVNLEQAVCLKKRDKYYRGQKKRWLRIWYIVFPASMAHDFWNFEGQQCVSEFLESRDLLRKGEERDYNALRKLALEDLLKGIAAGEESA</sequence>
<evidence type="ECO:0000313" key="2">
    <source>
        <dbReference type="EMBL" id="KAF4466370.1"/>
    </source>
</evidence>
<keyword evidence="3" id="KW-1185">Reference proteome</keyword>
<dbReference type="AlphaFoldDB" id="A0A8H4LDL0"/>
<comment type="caution">
    <text evidence="2">The sequence shown here is derived from an EMBL/GenBank/DDBJ whole genome shotgun (WGS) entry which is preliminary data.</text>
</comment>
<dbReference type="OrthoDB" id="5241264at2759"/>
<evidence type="ECO:0000313" key="3">
    <source>
        <dbReference type="Proteomes" id="UP000554235"/>
    </source>
</evidence>
<feature type="compositionally biased region" description="Polar residues" evidence="1">
    <location>
        <begin position="1"/>
        <end position="30"/>
    </location>
</feature>
<dbReference type="EMBL" id="JAADYS010000886">
    <property type="protein sequence ID" value="KAF4466370.1"/>
    <property type="molecule type" value="Genomic_DNA"/>
</dbReference>
<feature type="compositionally biased region" description="Polar residues" evidence="1">
    <location>
        <begin position="38"/>
        <end position="59"/>
    </location>
</feature>
<evidence type="ECO:0008006" key="4">
    <source>
        <dbReference type="Google" id="ProtNLM"/>
    </source>
</evidence>
<proteinExistence type="predicted"/>
<organism evidence="2 3">
    <name type="scientific">Fusarium albosuccineum</name>
    <dbReference type="NCBI Taxonomy" id="1237068"/>
    <lineage>
        <taxon>Eukaryota</taxon>
        <taxon>Fungi</taxon>
        <taxon>Dikarya</taxon>
        <taxon>Ascomycota</taxon>
        <taxon>Pezizomycotina</taxon>
        <taxon>Sordariomycetes</taxon>
        <taxon>Hypocreomycetidae</taxon>
        <taxon>Hypocreales</taxon>
        <taxon>Nectriaceae</taxon>
        <taxon>Fusarium</taxon>
        <taxon>Fusarium decemcellulare species complex</taxon>
    </lineage>
</organism>
<name>A0A8H4LDL0_9HYPO</name>
<feature type="region of interest" description="Disordered" evidence="1">
    <location>
        <begin position="1"/>
        <end position="93"/>
    </location>
</feature>